<evidence type="ECO:0000313" key="3">
    <source>
        <dbReference type="EMBL" id="RWS28155.1"/>
    </source>
</evidence>
<dbReference type="STRING" id="299467.A0A443SKY8"/>
<proteinExistence type="predicted"/>
<feature type="transmembrane region" description="Helical" evidence="2">
    <location>
        <begin position="364"/>
        <end position="393"/>
    </location>
</feature>
<dbReference type="InterPro" id="IPR023298">
    <property type="entry name" value="ATPase_P-typ_TM_dom_sf"/>
</dbReference>
<keyword evidence="4" id="KW-1185">Reference proteome</keyword>
<evidence type="ECO:0000256" key="1">
    <source>
        <dbReference type="SAM" id="MobiDB-lite"/>
    </source>
</evidence>
<feature type="transmembrane region" description="Helical" evidence="2">
    <location>
        <begin position="126"/>
        <end position="145"/>
    </location>
</feature>
<dbReference type="SUPFAM" id="SSF81660">
    <property type="entry name" value="Metal cation-transporting ATPase, ATP-binding domain N"/>
    <property type="match status" value="1"/>
</dbReference>
<dbReference type="PANTHER" id="PTHR13219:SF6">
    <property type="entry name" value="TRANSMEMBRANE PROTEIN 94"/>
    <property type="match status" value="1"/>
</dbReference>
<dbReference type="InterPro" id="IPR039720">
    <property type="entry name" value="TMEM94"/>
</dbReference>
<reference evidence="3 4" key="1">
    <citation type="journal article" date="2018" name="Gigascience">
        <title>Genomes of trombidid mites reveal novel predicted allergens and laterally-transferred genes associated with secondary metabolism.</title>
        <authorList>
            <person name="Dong X."/>
            <person name="Chaisiri K."/>
            <person name="Xia D."/>
            <person name="Armstrong S.D."/>
            <person name="Fang Y."/>
            <person name="Donnelly M.J."/>
            <person name="Kadowaki T."/>
            <person name="McGarry J.W."/>
            <person name="Darby A.C."/>
            <person name="Makepeace B.L."/>
        </authorList>
    </citation>
    <scope>NUCLEOTIDE SEQUENCE [LARGE SCALE GENOMIC DNA]</scope>
    <source>
        <strain evidence="3">UoL-UT</strain>
    </source>
</reference>
<dbReference type="OrthoDB" id="5568754at2759"/>
<feature type="transmembrane region" description="Helical" evidence="2">
    <location>
        <begin position="1197"/>
        <end position="1216"/>
    </location>
</feature>
<organism evidence="3 4">
    <name type="scientific">Leptotrombidium deliense</name>
    <dbReference type="NCBI Taxonomy" id="299467"/>
    <lineage>
        <taxon>Eukaryota</taxon>
        <taxon>Metazoa</taxon>
        <taxon>Ecdysozoa</taxon>
        <taxon>Arthropoda</taxon>
        <taxon>Chelicerata</taxon>
        <taxon>Arachnida</taxon>
        <taxon>Acari</taxon>
        <taxon>Acariformes</taxon>
        <taxon>Trombidiformes</taxon>
        <taxon>Prostigmata</taxon>
        <taxon>Anystina</taxon>
        <taxon>Parasitengona</taxon>
        <taxon>Trombiculoidea</taxon>
        <taxon>Trombiculidae</taxon>
        <taxon>Leptotrombidium</taxon>
    </lineage>
</organism>
<feature type="compositionally biased region" description="Polar residues" evidence="1">
    <location>
        <begin position="994"/>
        <end position="1012"/>
    </location>
</feature>
<dbReference type="InterPro" id="IPR023299">
    <property type="entry name" value="ATPase_P-typ_cyto_dom_N"/>
</dbReference>
<dbReference type="Gene3D" id="1.20.1110.10">
    <property type="entry name" value="Calcium-transporting ATPase, transmembrane domain"/>
    <property type="match status" value="1"/>
</dbReference>
<accession>A0A443SKY8</accession>
<comment type="caution">
    <text evidence="3">The sequence shown here is derived from an EMBL/GenBank/DDBJ whole genome shotgun (WGS) entry which is preliminary data.</text>
</comment>
<dbReference type="VEuPathDB" id="VectorBase:LDEU003884"/>
<feature type="transmembrane region" description="Helical" evidence="2">
    <location>
        <begin position="1168"/>
        <end position="1191"/>
    </location>
</feature>
<feature type="transmembrane region" description="Helical" evidence="2">
    <location>
        <begin position="324"/>
        <end position="344"/>
    </location>
</feature>
<evidence type="ECO:0000256" key="2">
    <source>
        <dbReference type="SAM" id="Phobius"/>
    </source>
</evidence>
<dbReference type="AlphaFoldDB" id="A0A443SKY8"/>
<name>A0A443SKY8_9ACAR</name>
<sequence>MRGPIPPKSELVTQKRKTSNSEESDFRGLTTETAVTTLYEQIEQQLRLCKVLTCLFSRIHFYSICLFQCEIHGKPGFRLWIKECFGRTSIHSTFRWPSVVLLFLTCVIFLVAYFDCGEIQFLVESLLLFICLLFNIILSGIETRLRHQELHRKAHFYAQQVKNSLVNDSETVRKWKTGNYYPLLHLPQSPCITLQWTCRDNKQVNLPATLLVKGDVIIMCPGHTAPGLCRSIDVKTSSDLENESTVFKQVELKRGDIFAPSLDCNSNAFTNARLKKAMKPVKFLMLETPYLSMLKLALEKSFKRPATMYEKERHTIIAKYLEQIVIPLTWIVTLCVSCVHYGYLNQTQTNDRFFSNTGLLLLRPTLAMLPLLPVTLSTCWLLLTVFGVVRLVFFSQIRNYSSDIRNIIHGSPGSFGQQESRFKRSTKELYFDDLDENSISNGVERIQMSWKQIITSSKNMLLTQSDQLWRSANLLQVLGSITILCCVDKKGILSWPNPTADKVCFLTSSKQTASSDQMEGHITDTSVDEVFVENVQQKNEANLLTRKAKCYSSSKMEVLDITHDPHSSHGIQFDDPDWKRFLPNLKPIGLNILLNTCNQEAQQEYTQFCDHITCESLNNEASVPVVNKRCLCELARRMGFSSEAISGYEYVFQISSFRHIKPEIIRQGKLAKSLNIPRLKMPFPNITSAVIKDTFSATYQLFTQGTGDLVLDSCTEFWNGEDLCQLTDYDRKRILDFYQRSSLTATCMAYAYVPLTVSPDRKSINDHYIELPPDNSHLFRPQKFFNSSDFQREFKCLSENHYLSTDSVVIRDYNDEDTCPELRTNSASSTTPTDNFYVGTHLNQLNNEVFIGMVTMQYQACPDFVKMIEQLENACIRFVHFSKENELRSRVFSEKMGLESGWNCHISLLTERPKCENEFQGSKESKLSLTGEPLPACSLVRSQSAPSYVNIETNAVKFENETSMKCVNDVTQAKSDQVSTGSSESYELAKEATNLITTSPSPSRNTESSNADHSAPITFDMSNRAKLPKGIENIRPHLENIDNVPLLVSLFTDCTPETTGEMINIMQENGEIVCVLGSSANIYNIPIFLQADASIGIEPLYPQVCITQPVMEASDSADEIHDFLSPTEVAKRLNTLPCSLSFQREDPVSLIALIMEARHHMMNTRNSLQFLICCLLSLSFAQLCSSLLFLSPLFSPAQILWCVCVVLPLLSFSLMASPQDPQIATIAMGKNLRLNREVI</sequence>
<protein>
    <submittedName>
        <fullName evidence="3">Uncharacterized protein</fullName>
    </submittedName>
</protein>
<feature type="region of interest" description="Disordered" evidence="1">
    <location>
        <begin position="993"/>
        <end position="1016"/>
    </location>
</feature>
<keyword evidence="2" id="KW-1133">Transmembrane helix</keyword>
<gene>
    <name evidence="3" type="ORF">B4U80_10848</name>
</gene>
<dbReference type="SUPFAM" id="SSF81665">
    <property type="entry name" value="Calcium ATPase, transmembrane domain M"/>
    <property type="match status" value="1"/>
</dbReference>
<dbReference type="GO" id="GO:0000166">
    <property type="term" value="F:nucleotide binding"/>
    <property type="evidence" value="ECO:0007669"/>
    <property type="project" value="InterPro"/>
</dbReference>
<dbReference type="Proteomes" id="UP000288716">
    <property type="component" value="Unassembled WGS sequence"/>
</dbReference>
<feature type="region of interest" description="Disordered" evidence="1">
    <location>
        <begin position="1"/>
        <end position="27"/>
    </location>
</feature>
<keyword evidence="2" id="KW-0812">Transmembrane</keyword>
<evidence type="ECO:0000313" key="4">
    <source>
        <dbReference type="Proteomes" id="UP000288716"/>
    </source>
</evidence>
<dbReference type="EMBL" id="NCKV01001543">
    <property type="protein sequence ID" value="RWS28155.1"/>
    <property type="molecule type" value="Genomic_DNA"/>
</dbReference>
<dbReference type="PANTHER" id="PTHR13219">
    <property type="entry name" value="TRANSMEMBRANE PROTEIN 94"/>
    <property type="match status" value="1"/>
</dbReference>
<keyword evidence="2" id="KW-0472">Membrane</keyword>
<feature type="transmembrane region" description="Helical" evidence="2">
    <location>
        <begin position="96"/>
        <end position="114"/>
    </location>
</feature>